<name>I5B6Z1_9BACT</name>
<feature type="domain" description="Response regulatory" evidence="4">
    <location>
        <begin position="66"/>
        <end position="179"/>
    </location>
</feature>
<dbReference type="Gene3D" id="3.40.50.2300">
    <property type="match status" value="1"/>
</dbReference>
<protein>
    <recommendedName>
        <fullName evidence="1">diguanylate cyclase</fullName>
        <ecNumber evidence="1">2.7.7.65</ecNumber>
    </recommendedName>
</protein>
<evidence type="ECO:0000256" key="3">
    <source>
        <dbReference type="PROSITE-ProRule" id="PRU00169"/>
    </source>
</evidence>
<sequence length="361" mass="41407">MVDMRNNRKISNMRVIVFQLGSKLSVDKKAKYIILRLYIYQLYFTVSRKAAVQGILFVSEKPMAHAILIVDDDIAIKESVEEFLSLMDYEVKSADSAFQAVDILKTFKPDIVLTDIMMQGMDGLELTRLIRDQYDIDVMVMTGYSADYSYEEAINAGASDFIFKPFRFEELNLRIKRMLREAAFKRERDKLLKDMKQLAITDGLTGLFNSRQFFHQIKQEVERSQRYSRNLSLLMLDIDFFKKYNDTWGHLEGDKVLMSMGMIISSCLRSMDSAYRYGGEEFAVILPETELNEACLVGSRIKDNVQKAVFIPKHGVKTSVTVSIGAAQIVKGEDLTSFIKRTDNALYLSKKNGRNQLTVAR</sequence>
<dbReference type="InterPro" id="IPR001789">
    <property type="entry name" value="Sig_transdc_resp-reg_receiver"/>
</dbReference>
<dbReference type="AlphaFoldDB" id="I5B6Z1"/>
<dbReference type="PANTHER" id="PTHR45138:SF9">
    <property type="entry name" value="DIGUANYLATE CYCLASE DGCM-RELATED"/>
    <property type="match status" value="1"/>
</dbReference>
<dbReference type="InterPro" id="IPR043128">
    <property type="entry name" value="Rev_trsase/Diguanyl_cyclase"/>
</dbReference>
<dbReference type="eggNOG" id="COG3706">
    <property type="taxonomic scope" value="Bacteria"/>
</dbReference>
<feature type="domain" description="GGDEF" evidence="5">
    <location>
        <begin position="229"/>
        <end position="361"/>
    </location>
</feature>
<accession>I5B6Z1</accession>
<dbReference type="InterPro" id="IPR000160">
    <property type="entry name" value="GGDEF_dom"/>
</dbReference>
<dbReference type="CDD" id="cd17536">
    <property type="entry name" value="REC_YesN-like"/>
    <property type="match status" value="1"/>
</dbReference>
<evidence type="ECO:0000313" key="6">
    <source>
        <dbReference type="EMBL" id="EIM65254.1"/>
    </source>
</evidence>
<dbReference type="STRING" id="879212.DespoDRAFT_03493"/>
<evidence type="ECO:0000313" key="7">
    <source>
        <dbReference type="Proteomes" id="UP000005778"/>
    </source>
</evidence>
<evidence type="ECO:0000256" key="1">
    <source>
        <dbReference type="ARBA" id="ARBA00012528"/>
    </source>
</evidence>
<dbReference type="InterPro" id="IPR050469">
    <property type="entry name" value="Diguanylate_Cyclase"/>
</dbReference>
<dbReference type="PROSITE" id="PS50887">
    <property type="entry name" value="GGDEF"/>
    <property type="match status" value="1"/>
</dbReference>
<dbReference type="SMART" id="SM00448">
    <property type="entry name" value="REC"/>
    <property type="match status" value="1"/>
</dbReference>
<reference evidence="6 7" key="1">
    <citation type="submission" date="2011-09" db="EMBL/GenBank/DDBJ databases">
        <authorList>
            <consortium name="US DOE Joint Genome Institute (JGI-PGF)"/>
            <person name="Lucas S."/>
            <person name="Han J."/>
            <person name="Lapidus A."/>
            <person name="Cheng J.-F."/>
            <person name="Goodwin L."/>
            <person name="Pitluck S."/>
            <person name="Peters L."/>
            <person name="Land M.L."/>
            <person name="Hauser L."/>
            <person name="Orellana R."/>
            <person name="Lovley D."/>
            <person name="Woyke T.J."/>
        </authorList>
    </citation>
    <scope>NUCLEOTIDE SEQUENCE [LARGE SCALE GENOMIC DNA]</scope>
    <source>
        <strain evidence="6 7">2ac9</strain>
    </source>
</reference>
<evidence type="ECO:0000256" key="2">
    <source>
        <dbReference type="ARBA" id="ARBA00034247"/>
    </source>
</evidence>
<dbReference type="EMBL" id="CM001488">
    <property type="protein sequence ID" value="EIM65254.1"/>
    <property type="molecule type" value="Genomic_DNA"/>
</dbReference>
<dbReference type="InterPro" id="IPR029787">
    <property type="entry name" value="Nucleotide_cyclase"/>
</dbReference>
<dbReference type="CDD" id="cd01949">
    <property type="entry name" value="GGDEF"/>
    <property type="match status" value="1"/>
</dbReference>
<dbReference type="Pfam" id="PF00990">
    <property type="entry name" value="GGDEF"/>
    <property type="match status" value="1"/>
</dbReference>
<dbReference type="SUPFAM" id="SSF55073">
    <property type="entry name" value="Nucleotide cyclase"/>
    <property type="match status" value="1"/>
</dbReference>
<dbReference type="InterPro" id="IPR011006">
    <property type="entry name" value="CheY-like_superfamily"/>
</dbReference>
<dbReference type="PANTHER" id="PTHR45138">
    <property type="entry name" value="REGULATORY COMPONENTS OF SENSORY TRANSDUCTION SYSTEM"/>
    <property type="match status" value="1"/>
</dbReference>
<dbReference type="EC" id="2.7.7.65" evidence="1"/>
<dbReference type="Gene3D" id="3.30.70.270">
    <property type="match status" value="1"/>
</dbReference>
<dbReference type="GO" id="GO:0000160">
    <property type="term" value="P:phosphorelay signal transduction system"/>
    <property type="evidence" value="ECO:0007669"/>
    <property type="project" value="InterPro"/>
</dbReference>
<dbReference type="GO" id="GO:1902201">
    <property type="term" value="P:negative regulation of bacterial-type flagellum-dependent cell motility"/>
    <property type="evidence" value="ECO:0007669"/>
    <property type="project" value="TreeGrafter"/>
</dbReference>
<dbReference type="GO" id="GO:0043709">
    <property type="term" value="P:cell adhesion involved in single-species biofilm formation"/>
    <property type="evidence" value="ECO:0007669"/>
    <property type="project" value="TreeGrafter"/>
</dbReference>
<feature type="modified residue" description="4-aspartylphosphate" evidence="3">
    <location>
        <position position="115"/>
    </location>
</feature>
<evidence type="ECO:0000259" key="4">
    <source>
        <dbReference type="PROSITE" id="PS50110"/>
    </source>
</evidence>
<keyword evidence="7" id="KW-1185">Reference proteome</keyword>
<dbReference type="Proteomes" id="UP000005778">
    <property type="component" value="Chromosome"/>
</dbReference>
<dbReference type="SUPFAM" id="SSF52172">
    <property type="entry name" value="CheY-like"/>
    <property type="match status" value="1"/>
</dbReference>
<dbReference type="PROSITE" id="PS50110">
    <property type="entry name" value="RESPONSE_REGULATORY"/>
    <property type="match status" value="1"/>
</dbReference>
<organism evidence="6 7">
    <name type="scientific">Desulfobacter postgatei 2ac9</name>
    <dbReference type="NCBI Taxonomy" id="879212"/>
    <lineage>
        <taxon>Bacteria</taxon>
        <taxon>Pseudomonadati</taxon>
        <taxon>Thermodesulfobacteriota</taxon>
        <taxon>Desulfobacteria</taxon>
        <taxon>Desulfobacterales</taxon>
        <taxon>Desulfobacteraceae</taxon>
        <taxon>Desulfobacter</taxon>
    </lineage>
</organism>
<dbReference type="Pfam" id="PF00072">
    <property type="entry name" value="Response_reg"/>
    <property type="match status" value="1"/>
</dbReference>
<dbReference type="GO" id="GO:0005886">
    <property type="term" value="C:plasma membrane"/>
    <property type="evidence" value="ECO:0007669"/>
    <property type="project" value="TreeGrafter"/>
</dbReference>
<keyword evidence="3" id="KW-0597">Phosphoprotein</keyword>
<dbReference type="FunFam" id="3.30.70.270:FF:000001">
    <property type="entry name" value="Diguanylate cyclase domain protein"/>
    <property type="match status" value="1"/>
</dbReference>
<proteinExistence type="predicted"/>
<dbReference type="NCBIfam" id="TIGR00254">
    <property type="entry name" value="GGDEF"/>
    <property type="match status" value="1"/>
</dbReference>
<reference evidence="6 7" key="2">
    <citation type="submission" date="2012-02" db="EMBL/GenBank/DDBJ databases">
        <title>Improved High-Quality Draft sequence of Desulfobacter postgatei 2ac9.</title>
        <authorList>
            <consortium name="US DOE Joint Genome Institute"/>
            <person name="Lucas S."/>
            <person name="Han J."/>
            <person name="Lapidus A."/>
            <person name="Cheng J.-F."/>
            <person name="Goodwin L."/>
            <person name="Pitluck S."/>
            <person name="Peters L."/>
            <person name="Ovchinnikova G."/>
            <person name="Held B."/>
            <person name="Detter J.C."/>
            <person name="Han C."/>
            <person name="Tapia R."/>
            <person name="Land M."/>
            <person name="Hauser L."/>
            <person name="Kyrpides N."/>
            <person name="Ivanova N."/>
            <person name="Pagani I."/>
            <person name="Orellana R."/>
            <person name="Lovley D."/>
            <person name="Woyke T."/>
        </authorList>
    </citation>
    <scope>NUCLEOTIDE SEQUENCE [LARGE SCALE GENOMIC DNA]</scope>
    <source>
        <strain evidence="6 7">2ac9</strain>
    </source>
</reference>
<comment type="catalytic activity">
    <reaction evidence="2">
        <text>2 GTP = 3',3'-c-di-GMP + 2 diphosphate</text>
        <dbReference type="Rhea" id="RHEA:24898"/>
        <dbReference type="ChEBI" id="CHEBI:33019"/>
        <dbReference type="ChEBI" id="CHEBI:37565"/>
        <dbReference type="ChEBI" id="CHEBI:58805"/>
        <dbReference type="EC" id="2.7.7.65"/>
    </reaction>
</comment>
<dbReference type="GO" id="GO:0052621">
    <property type="term" value="F:diguanylate cyclase activity"/>
    <property type="evidence" value="ECO:0007669"/>
    <property type="project" value="UniProtKB-EC"/>
</dbReference>
<dbReference type="SMART" id="SM00267">
    <property type="entry name" value="GGDEF"/>
    <property type="match status" value="1"/>
</dbReference>
<evidence type="ECO:0000259" key="5">
    <source>
        <dbReference type="PROSITE" id="PS50887"/>
    </source>
</evidence>
<gene>
    <name evidence="6" type="ORF">DespoDRAFT_03493</name>
</gene>
<dbReference type="HOGENOM" id="CLU_000445_11_28_7"/>